<dbReference type="InterPro" id="IPR001466">
    <property type="entry name" value="Beta-lactam-related"/>
</dbReference>
<feature type="domain" description="Beta-lactamase-related" evidence="2">
    <location>
        <begin position="37"/>
        <end position="366"/>
    </location>
</feature>
<dbReference type="PANTHER" id="PTHR46825">
    <property type="entry name" value="D-ALANYL-D-ALANINE-CARBOXYPEPTIDASE/ENDOPEPTIDASE AMPH"/>
    <property type="match status" value="1"/>
</dbReference>
<dbReference type="Gene3D" id="3.40.710.10">
    <property type="entry name" value="DD-peptidase/beta-lactamase superfamily"/>
    <property type="match status" value="1"/>
</dbReference>
<evidence type="ECO:0000313" key="3">
    <source>
        <dbReference type="EMBL" id="GAA4371613.1"/>
    </source>
</evidence>
<feature type="signal peptide" evidence="1">
    <location>
        <begin position="1"/>
        <end position="19"/>
    </location>
</feature>
<gene>
    <name evidence="3" type="ORF">GCM10023186_00210</name>
</gene>
<dbReference type="Proteomes" id="UP001500454">
    <property type="component" value="Unassembled WGS sequence"/>
</dbReference>
<proteinExistence type="predicted"/>
<dbReference type="InterPro" id="IPR012338">
    <property type="entry name" value="Beta-lactam/transpept-like"/>
</dbReference>
<dbReference type="Pfam" id="PF00144">
    <property type="entry name" value="Beta-lactamase"/>
    <property type="match status" value="1"/>
</dbReference>
<dbReference type="RefSeq" id="WP_345220254.1">
    <property type="nucleotide sequence ID" value="NZ_BAABHA010000001.1"/>
</dbReference>
<keyword evidence="4" id="KW-1185">Reference proteome</keyword>
<reference evidence="4" key="1">
    <citation type="journal article" date="2019" name="Int. J. Syst. Evol. Microbiol.">
        <title>The Global Catalogue of Microorganisms (GCM) 10K type strain sequencing project: providing services to taxonomists for standard genome sequencing and annotation.</title>
        <authorList>
            <consortium name="The Broad Institute Genomics Platform"/>
            <consortium name="The Broad Institute Genome Sequencing Center for Infectious Disease"/>
            <person name="Wu L."/>
            <person name="Ma J."/>
        </authorList>
    </citation>
    <scope>NUCLEOTIDE SEQUENCE [LARGE SCALE GENOMIC DNA]</scope>
    <source>
        <strain evidence="4">JCM 17924</strain>
    </source>
</reference>
<dbReference type="PANTHER" id="PTHR46825:SF9">
    <property type="entry name" value="BETA-LACTAMASE-RELATED DOMAIN-CONTAINING PROTEIN"/>
    <property type="match status" value="1"/>
</dbReference>
<dbReference type="EMBL" id="BAABHA010000001">
    <property type="protein sequence ID" value="GAA4371613.1"/>
    <property type="molecule type" value="Genomic_DNA"/>
</dbReference>
<evidence type="ECO:0000256" key="1">
    <source>
        <dbReference type="SAM" id="SignalP"/>
    </source>
</evidence>
<protein>
    <submittedName>
        <fullName evidence="3">Serine hydrolase domain-containing protein</fullName>
    </submittedName>
</protein>
<dbReference type="SUPFAM" id="SSF56601">
    <property type="entry name" value="beta-lactamase/transpeptidase-like"/>
    <property type="match status" value="1"/>
</dbReference>
<feature type="chain" id="PRO_5045514535" evidence="1">
    <location>
        <begin position="20"/>
        <end position="388"/>
    </location>
</feature>
<keyword evidence="1" id="KW-0732">Signal</keyword>
<sequence length="388" mass="42604">MLLPRLFLLLVFHSLIASASAQTAADALTADLSKLYRKAKLPGFSVAIVTKDSVWYEQGFGYADIQTGRPYTPQTIQNVGSVSKTVIGVALMKAVEQGLFTLDTPINQILPFRVENPHQPDKAITVRHLATHTSGIIDRPDVYKQSYLFRTAAGTPPAPALAQYLRDYLHVEGAAYSAHNFQGYAPGQSYAYSNIGAALAAYLIEVKSGESFADYSRKHILQPLALTASSWAYTEAQAAQYATNYQELGRAYPPYSLITYPDGGWRTSCHDLGRYLREILKGYAGEPSRLLKPASFATMLHGQFTPEQQPLNLDSKEPNAGVFWAIRANQQIGHTGSDPGTTVLMFFSPTTGVGKILMVNADTGKQTSQDIVAAWRLLESYEQRLATR</sequence>
<comment type="caution">
    <text evidence="3">The sequence shown here is derived from an EMBL/GenBank/DDBJ whole genome shotgun (WGS) entry which is preliminary data.</text>
</comment>
<keyword evidence="3" id="KW-0378">Hydrolase</keyword>
<name>A0ABP8IT74_9BACT</name>
<evidence type="ECO:0000313" key="4">
    <source>
        <dbReference type="Proteomes" id="UP001500454"/>
    </source>
</evidence>
<evidence type="ECO:0000259" key="2">
    <source>
        <dbReference type="Pfam" id="PF00144"/>
    </source>
</evidence>
<organism evidence="3 4">
    <name type="scientific">Hymenobacter koreensis</name>
    <dbReference type="NCBI Taxonomy" id="1084523"/>
    <lineage>
        <taxon>Bacteria</taxon>
        <taxon>Pseudomonadati</taxon>
        <taxon>Bacteroidota</taxon>
        <taxon>Cytophagia</taxon>
        <taxon>Cytophagales</taxon>
        <taxon>Hymenobacteraceae</taxon>
        <taxon>Hymenobacter</taxon>
    </lineage>
</organism>
<dbReference type="InterPro" id="IPR050491">
    <property type="entry name" value="AmpC-like"/>
</dbReference>
<accession>A0ABP8IT74</accession>
<dbReference type="GO" id="GO:0016787">
    <property type="term" value="F:hydrolase activity"/>
    <property type="evidence" value="ECO:0007669"/>
    <property type="project" value="UniProtKB-KW"/>
</dbReference>